<evidence type="ECO:0000313" key="2">
    <source>
        <dbReference type="Proteomes" id="UP000095287"/>
    </source>
</evidence>
<keyword evidence="2" id="KW-1185">Reference proteome</keyword>
<name>A0A1I7YF03_9BILA</name>
<sequence>MSDQITLLGVPQRSTNNIPQRSQESDSRFTFLFEQCDLTDTIRRPLRTKLNPQRSHKFKNWDKRSHRNIYTVGKHLTRCKSSVHVVLKKYVLAQLKKAMVCLCVMMLFLHIIPSTLQLLLGTYESDTCSRQVHENIAPPLTCPKNGNFKSF</sequence>
<evidence type="ECO:0000313" key="3">
    <source>
        <dbReference type="WBParaSite" id="L893_g15655.t1"/>
    </source>
</evidence>
<dbReference type="AlphaFoldDB" id="A0A1I7YF03"/>
<proteinExistence type="predicted"/>
<accession>A0A1I7YF03</accession>
<protein>
    <submittedName>
        <fullName evidence="3">Transmembrane protein</fullName>
    </submittedName>
</protein>
<keyword evidence="1" id="KW-1133">Transmembrane helix</keyword>
<keyword evidence="1" id="KW-0472">Membrane</keyword>
<dbReference type="WBParaSite" id="L893_g15655.t1">
    <property type="protein sequence ID" value="L893_g15655.t1"/>
    <property type="gene ID" value="L893_g15655"/>
</dbReference>
<evidence type="ECO:0000256" key="1">
    <source>
        <dbReference type="SAM" id="Phobius"/>
    </source>
</evidence>
<dbReference type="Proteomes" id="UP000095287">
    <property type="component" value="Unplaced"/>
</dbReference>
<keyword evidence="1" id="KW-0812">Transmembrane</keyword>
<organism evidence="2 3">
    <name type="scientific">Steinernema glaseri</name>
    <dbReference type="NCBI Taxonomy" id="37863"/>
    <lineage>
        <taxon>Eukaryota</taxon>
        <taxon>Metazoa</taxon>
        <taxon>Ecdysozoa</taxon>
        <taxon>Nematoda</taxon>
        <taxon>Chromadorea</taxon>
        <taxon>Rhabditida</taxon>
        <taxon>Tylenchina</taxon>
        <taxon>Panagrolaimomorpha</taxon>
        <taxon>Strongyloidoidea</taxon>
        <taxon>Steinernematidae</taxon>
        <taxon>Steinernema</taxon>
    </lineage>
</organism>
<reference evidence="3" key="1">
    <citation type="submission" date="2016-11" db="UniProtKB">
        <authorList>
            <consortium name="WormBaseParasite"/>
        </authorList>
    </citation>
    <scope>IDENTIFICATION</scope>
</reference>
<feature type="transmembrane region" description="Helical" evidence="1">
    <location>
        <begin position="98"/>
        <end position="120"/>
    </location>
</feature>